<proteinExistence type="predicted"/>
<evidence type="ECO:0000256" key="9">
    <source>
        <dbReference type="ARBA" id="ARBA00023034"/>
    </source>
</evidence>
<dbReference type="InterPro" id="IPR012938">
    <property type="entry name" value="Glc/Sorbosone_DH"/>
</dbReference>
<evidence type="ECO:0000256" key="1">
    <source>
        <dbReference type="ARBA" id="ARBA00004323"/>
    </source>
</evidence>
<evidence type="ECO:0000259" key="13">
    <source>
        <dbReference type="PROSITE" id="PS50022"/>
    </source>
</evidence>
<dbReference type="InterPro" id="IPR006584">
    <property type="entry name" value="Cellulose-bd_IV"/>
</dbReference>
<dbReference type="FunFam" id="2.60.40.10:FF:000270">
    <property type="entry name" value="Cell surface protein"/>
    <property type="match status" value="1"/>
</dbReference>
<dbReference type="SMART" id="SM00231">
    <property type="entry name" value="FA58C"/>
    <property type="match status" value="2"/>
</dbReference>
<evidence type="ECO:0000313" key="16">
    <source>
        <dbReference type="EMBL" id="GFJ76104.1"/>
    </source>
</evidence>
<dbReference type="RefSeq" id="WP_173052819.1">
    <property type="nucleotide sequence ID" value="NZ_BAABGO010000003.1"/>
</dbReference>
<dbReference type="InterPro" id="IPR026071">
    <property type="entry name" value="Glyco_Hydrolase_99"/>
</dbReference>
<evidence type="ECO:0000256" key="3">
    <source>
        <dbReference type="ARBA" id="ARBA00022490"/>
    </source>
</evidence>
<dbReference type="CDD" id="cd11574">
    <property type="entry name" value="GH99"/>
    <property type="match status" value="1"/>
</dbReference>
<keyword evidence="17" id="KW-1185">Reference proteome</keyword>
<sequence>MVRSGRRRTLLTALAALAATVVSLTLAPTPAQAAAYSVLVFSKTTGFRHDSIPAGIAAIQQLGAANDFTVDTTEDGAAFNDTNLARYAAVVWLSTTGDVLDAGQQAAFERYIRSGRGYVGVHAAADTEYGWSWYGGLVGAYFASHPAEQTATVKVEDPAHPSTAHLPQRWSRFDEWYNFQSNPRSSAHVLASLDETTYTPGAGAMGADHPTAWCKTYDGGRSWYTGGGHSNAAFADTAFRQHLLGGIQTAAGVLSGDCGASLTGSFEKVTLDSNTNNPMELDVAPDGRVFYIERDGRVRVIKPDTQTTVTAATLSVFTGNEDGLLGIVLDPAFATNRWVYLYYAPNDGVARNRLSRFTVNGDTLDLASERVLLQVTTQRNTCCHAGGSMTFDGAGNLYLATGDNTNPFESGGYTPIDERAGRQDFDAQRSSGNTNDLRGKVLRIKPQADGTYTVPSGNLFAPGTAQTRAEIYAMGLRNPFRIGTDPRTNVLYVADYGPDAGQSNPDRGPGNTVEWNIVPQAANLGWPYCTGANAAYRDYTFPSGPSGAAFNCAAPVNNSPNNTGLTTLPPAQAATVDYDYDGNPRFPEIGGGGAPMGGPVYRYDPALVSARKWPAYFDGKALFGEWNQNKMYTMQVTPDGRSLVDINQLLAGMSTIRPMDFEFGPDGALYLIEWGSGFGGNNDDSGVYRVDYRNLDPAPIAQASGTPTSGRTPLTVQFSSTGSRDPEGQPITYSWTFGDGGTSTAANPSHTYTTNGNFTAQLTVRDPGGRTAVANVPITVGNTAPTVTLTAPPNGGFFDWGNQINYTVTVTDPEDGTIDCSRVVLQYSFGHDEHAHPIQQATGCTGRIQTSQAGGHDADANIFAVLEATYTDRGGAGGSAALTGRSLIQLQPKRKQAEYFAATGRVAGAPTGGTAGVQREATSDPQGGFQNIAFVENGDWWSFAPTNLTNITAVRLRAASANGAGSVEVRGGSTTGTLLGSAGVPNTGGWQSYVDVNIPLTASATTQPLYFIARSASGTPAGTALVNVNWVDFAGQGVGVTDPQAPLSRNVHLFYYPWYGNPEHNGSYRHWQQGGRTPPNDIGANLYPTLGAYDSGDFAGAVAQHMAWIRQSGAGVIVYSWWGQNSYEDQLAMGVLDAAQQQGIKVAWHLEPYSGRSAASTVADINYINTRYGSHPAFFKSAEHANKAVFYVFESLNIADWTALDQVTGSNIVLAQTTDTTKIAHFSGMFTYDAIAAATAPGWENAGEYAKANGLVWAPSLGPGYIDDRAVPGNTTPTLARNNGATYDQVWNNALDPTKGGVPTWVSVTSFNEWHEGSTIEPADSTPPAGFGYETYSGAYGKTGAAAETAYLERTAYWTAEFERRRGGTGGGLVADPASVAFGAQDVNTTSAARPVTIRNTGTSTVTLSGVTVNGDFAQSSNCGASLAAGATCTVNVTFRPTAAGNRTGVLTVGSLTVGLSGTGTTPSGGNLAAGKPVTATSAQGGFPAGNTVDGNAGSYWEGTNNAFPQSLTVDLGSSVNTNRLVLKLPPGWGARTQTLSVLGSTDGSSYSTVVGSAGYNFDPASANTVTVTLPSASRRYIRLTITANTGWPAAQLSELEVYGGTTPPAPALAASPSSLSFGSRQVGTGGPASPVTVTNTGTAAASLTGVTATGDFAQTNTCGASLAAGASCTVSVTFTPTAAGARTGTLSVASNAPGSPLTVGLSGTGTTANTNLAAGKPVTATTTQGGFPAGNAVDGNASSYWESANNAFPQSFTVDLGSAQSVSRIVLKLPPATAWQTRTQTLSVLGSTNNTSYSTVVGSAGYTFNPATGNTVTITFQGTSQRYLRLTFTGNTGWPAGQLSELEVYAQ</sequence>
<dbReference type="Pfam" id="PF16317">
    <property type="entry name" value="Glyco_hydro_99"/>
    <property type="match status" value="1"/>
</dbReference>
<dbReference type="PANTHER" id="PTHR40469:SF2">
    <property type="entry name" value="GALACTOSE-BINDING DOMAIN-LIKE SUPERFAMILY PROTEIN"/>
    <property type="match status" value="1"/>
</dbReference>
<reference evidence="16 17" key="1">
    <citation type="submission" date="2020-03" db="EMBL/GenBank/DDBJ databases">
        <title>Whole genome shotgun sequence of Phytohabitans houttuyneae NBRC 108639.</title>
        <authorList>
            <person name="Komaki H."/>
            <person name="Tamura T."/>
        </authorList>
    </citation>
    <scope>NUCLEOTIDE SEQUENCE [LARGE SCALE GENOMIC DNA]</scope>
    <source>
        <strain evidence="16 17">NBRC 108639</strain>
    </source>
</reference>
<keyword evidence="10" id="KW-0472">Membrane</keyword>
<keyword evidence="5 12" id="KW-0732">Signal</keyword>
<accession>A0A6V8JXX7</accession>
<dbReference type="Pfam" id="PF00754">
    <property type="entry name" value="F5_F8_type_C"/>
    <property type="match status" value="1"/>
</dbReference>
<evidence type="ECO:0000259" key="15">
    <source>
        <dbReference type="PROSITE" id="PS51175"/>
    </source>
</evidence>
<keyword evidence="4" id="KW-0812">Transmembrane</keyword>
<evidence type="ECO:0000259" key="14">
    <source>
        <dbReference type="PROSITE" id="PS50093"/>
    </source>
</evidence>
<dbReference type="PANTHER" id="PTHR40469">
    <property type="entry name" value="SECRETED GLYCOSYL HYDROLASE"/>
    <property type="match status" value="1"/>
</dbReference>
<dbReference type="InterPro" id="IPR011042">
    <property type="entry name" value="6-blade_b-propeller_TolB-like"/>
</dbReference>
<dbReference type="PROSITE" id="PS50022">
    <property type="entry name" value="FA58C_3"/>
    <property type="match status" value="2"/>
</dbReference>
<dbReference type="InterPro" id="IPR031549">
    <property type="entry name" value="ASH"/>
</dbReference>
<dbReference type="CDD" id="cd04084">
    <property type="entry name" value="CBM6_xylanase-like"/>
    <property type="match status" value="1"/>
</dbReference>
<evidence type="ECO:0008006" key="18">
    <source>
        <dbReference type="Google" id="ProtNLM"/>
    </source>
</evidence>
<feature type="region of interest" description="Disordered" evidence="11">
    <location>
        <begin position="1614"/>
        <end position="1635"/>
    </location>
</feature>
<evidence type="ECO:0000256" key="2">
    <source>
        <dbReference type="ARBA" id="ARBA00004496"/>
    </source>
</evidence>
<dbReference type="GO" id="GO:0030246">
    <property type="term" value="F:carbohydrate binding"/>
    <property type="evidence" value="ECO:0007669"/>
    <property type="project" value="InterPro"/>
</dbReference>
<keyword evidence="7" id="KW-0735">Signal-anchor</keyword>
<dbReference type="InterPro" id="IPR008979">
    <property type="entry name" value="Galactose-bd-like_sf"/>
</dbReference>
<dbReference type="Pfam" id="PF22633">
    <property type="entry name" value="F5_F8_type_C_2"/>
    <property type="match status" value="1"/>
</dbReference>
<keyword evidence="8" id="KW-1133">Transmembrane helix</keyword>
<dbReference type="Gene3D" id="3.20.20.80">
    <property type="entry name" value="Glycosidases"/>
    <property type="match status" value="1"/>
</dbReference>
<dbReference type="Pfam" id="PF06283">
    <property type="entry name" value="ThuA"/>
    <property type="match status" value="1"/>
</dbReference>
<dbReference type="Proteomes" id="UP000482800">
    <property type="component" value="Unassembled WGS sequence"/>
</dbReference>
<keyword evidence="9" id="KW-0333">Golgi apparatus</keyword>
<evidence type="ECO:0000313" key="17">
    <source>
        <dbReference type="Proteomes" id="UP000482800"/>
    </source>
</evidence>
<dbReference type="InterPro" id="IPR000601">
    <property type="entry name" value="PKD_dom"/>
</dbReference>
<dbReference type="Pfam" id="PF07995">
    <property type="entry name" value="GSDH"/>
    <property type="match status" value="1"/>
</dbReference>
<dbReference type="InterPro" id="IPR000421">
    <property type="entry name" value="FA58C"/>
</dbReference>
<feature type="domain" description="F5/8 type C" evidence="13">
    <location>
        <begin position="1453"/>
        <end position="1605"/>
    </location>
</feature>
<keyword evidence="3" id="KW-0963">Cytoplasm</keyword>
<evidence type="ECO:0000256" key="12">
    <source>
        <dbReference type="SAM" id="SignalP"/>
    </source>
</evidence>
<feature type="region of interest" description="Disordered" evidence="11">
    <location>
        <begin position="699"/>
        <end position="728"/>
    </location>
</feature>
<evidence type="ECO:0000256" key="8">
    <source>
        <dbReference type="ARBA" id="ARBA00022989"/>
    </source>
</evidence>
<dbReference type="Gene3D" id="2.120.10.30">
    <property type="entry name" value="TolB, C-terminal domain"/>
    <property type="match status" value="1"/>
</dbReference>
<feature type="domain" description="F5/8 type C" evidence="13">
    <location>
        <begin position="1699"/>
        <end position="1852"/>
    </location>
</feature>
<feature type="chain" id="PRO_5028821232" description="Glycosyl hydrolase" evidence="12">
    <location>
        <begin position="34"/>
        <end position="1852"/>
    </location>
</feature>
<evidence type="ECO:0000256" key="5">
    <source>
        <dbReference type="ARBA" id="ARBA00022729"/>
    </source>
</evidence>
<evidence type="ECO:0000256" key="7">
    <source>
        <dbReference type="ARBA" id="ARBA00022968"/>
    </source>
</evidence>
<reference evidence="16 17" key="2">
    <citation type="submission" date="2020-03" db="EMBL/GenBank/DDBJ databases">
        <authorList>
            <person name="Ichikawa N."/>
            <person name="Kimura A."/>
            <person name="Kitahashi Y."/>
            <person name="Uohara A."/>
        </authorList>
    </citation>
    <scope>NUCLEOTIDE SEQUENCE [LARGE SCALE GENOMIC DNA]</scope>
    <source>
        <strain evidence="16 17">NBRC 108639</strain>
    </source>
</reference>
<evidence type="ECO:0000256" key="6">
    <source>
        <dbReference type="ARBA" id="ARBA00022801"/>
    </source>
</evidence>
<feature type="compositionally biased region" description="Polar residues" evidence="11">
    <location>
        <begin position="703"/>
        <end position="723"/>
    </location>
</feature>
<dbReference type="NCBIfam" id="NF012200">
    <property type="entry name" value="choice_anch_D"/>
    <property type="match status" value="2"/>
</dbReference>
<dbReference type="InterPro" id="IPR011041">
    <property type="entry name" value="Quinoprot_gluc/sorb_DH_b-prop"/>
</dbReference>
<feature type="domain" description="PKD" evidence="14">
    <location>
        <begin position="699"/>
        <end position="780"/>
    </location>
</feature>
<dbReference type="Pfam" id="PF15780">
    <property type="entry name" value="ASH"/>
    <property type="match status" value="1"/>
</dbReference>
<dbReference type="EMBL" id="BLPF01000001">
    <property type="protein sequence ID" value="GFJ76104.1"/>
    <property type="molecule type" value="Genomic_DNA"/>
</dbReference>
<dbReference type="InterPro" id="IPR013783">
    <property type="entry name" value="Ig-like_fold"/>
</dbReference>
<name>A0A6V8JXX7_9ACTN</name>
<dbReference type="Pfam" id="PF03422">
    <property type="entry name" value="CBM_6"/>
    <property type="match status" value="1"/>
</dbReference>
<dbReference type="InterPro" id="IPR029062">
    <property type="entry name" value="Class_I_gatase-like"/>
</dbReference>
<dbReference type="Gene3D" id="2.60.120.260">
    <property type="entry name" value="Galactose-binding domain-like"/>
    <property type="match status" value="3"/>
</dbReference>
<keyword evidence="6" id="KW-0378">Hydrolase</keyword>
<dbReference type="PROSITE" id="PS51318">
    <property type="entry name" value="TAT"/>
    <property type="match status" value="1"/>
</dbReference>
<dbReference type="SUPFAM" id="SSF52317">
    <property type="entry name" value="Class I glutamine amidotransferase-like"/>
    <property type="match status" value="1"/>
</dbReference>
<dbReference type="Gene3D" id="3.40.50.880">
    <property type="match status" value="1"/>
</dbReference>
<dbReference type="PROSITE" id="PS51175">
    <property type="entry name" value="CBM6"/>
    <property type="match status" value="1"/>
</dbReference>
<protein>
    <recommendedName>
        <fullName evidence="18">Glycosyl hydrolase</fullName>
    </recommendedName>
</protein>
<dbReference type="InterPro" id="IPR005084">
    <property type="entry name" value="CBM6"/>
</dbReference>
<dbReference type="InterPro" id="IPR022409">
    <property type="entry name" value="PKD/Chitinase_dom"/>
</dbReference>
<dbReference type="SUPFAM" id="SSF50952">
    <property type="entry name" value="Soluble quinoprotein glucose dehydrogenase"/>
    <property type="match status" value="1"/>
</dbReference>
<organism evidence="16 17">
    <name type="scientific">Phytohabitans houttuyneae</name>
    <dbReference type="NCBI Taxonomy" id="1076126"/>
    <lineage>
        <taxon>Bacteria</taxon>
        <taxon>Bacillati</taxon>
        <taxon>Actinomycetota</taxon>
        <taxon>Actinomycetes</taxon>
        <taxon>Micromonosporales</taxon>
        <taxon>Micromonosporaceae</taxon>
    </lineage>
</organism>
<dbReference type="PROSITE" id="PS50093">
    <property type="entry name" value="PKD"/>
    <property type="match status" value="1"/>
</dbReference>
<dbReference type="SMART" id="SM00606">
    <property type="entry name" value="CBD_IV"/>
    <property type="match status" value="1"/>
</dbReference>
<feature type="domain" description="CBM6" evidence="15">
    <location>
        <begin position="893"/>
        <end position="1034"/>
    </location>
</feature>
<dbReference type="InterPro" id="IPR029010">
    <property type="entry name" value="ThuA-like"/>
</dbReference>
<feature type="signal peptide" evidence="12">
    <location>
        <begin position="1"/>
        <end position="33"/>
    </location>
</feature>
<dbReference type="Pfam" id="PF18911">
    <property type="entry name" value="PKD_4"/>
    <property type="match status" value="1"/>
</dbReference>
<dbReference type="GO" id="GO:0016798">
    <property type="term" value="F:hydrolase activity, acting on glycosyl bonds"/>
    <property type="evidence" value="ECO:0007669"/>
    <property type="project" value="InterPro"/>
</dbReference>
<evidence type="ECO:0000256" key="4">
    <source>
        <dbReference type="ARBA" id="ARBA00022692"/>
    </source>
</evidence>
<dbReference type="GO" id="GO:0005975">
    <property type="term" value="P:carbohydrate metabolic process"/>
    <property type="evidence" value="ECO:0007669"/>
    <property type="project" value="UniProtKB-ARBA"/>
</dbReference>
<evidence type="ECO:0000256" key="11">
    <source>
        <dbReference type="SAM" id="MobiDB-lite"/>
    </source>
</evidence>
<dbReference type="SUPFAM" id="SSF49785">
    <property type="entry name" value="Galactose-binding domain-like"/>
    <property type="match status" value="3"/>
</dbReference>
<dbReference type="Gene3D" id="2.60.40.10">
    <property type="entry name" value="Immunoglobulins"/>
    <property type="match status" value="3"/>
</dbReference>
<gene>
    <name evidence="16" type="ORF">Phou_002840</name>
</gene>
<dbReference type="InterPro" id="IPR035986">
    <property type="entry name" value="PKD_dom_sf"/>
</dbReference>
<dbReference type="SUPFAM" id="SSF49299">
    <property type="entry name" value="PKD domain"/>
    <property type="match status" value="1"/>
</dbReference>
<dbReference type="GO" id="GO:0005737">
    <property type="term" value="C:cytoplasm"/>
    <property type="evidence" value="ECO:0007669"/>
    <property type="project" value="UniProtKB-SubCell"/>
</dbReference>
<evidence type="ECO:0000256" key="10">
    <source>
        <dbReference type="ARBA" id="ARBA00023136"/>
    </source>
</evidence>
<comment type="caution">
    <text evidence="16">The sequence shown here is derived from an EMBL/GenBank/DDBJ whole genome shotgun (WGS) entry which is preliminary data.</text>
</comment>
<dbReference type="CDD" id="cd00146">
    <property type="entry name" value="PKD"/>
    <property type="match status" value="1"/>
</dbReference>
<comment type="subcellular location">
    <subcellularLocation>
        <location evidence="2">Cytoplasm</location>
    </subcellularLocation>
    <subcellularLocation>
        <location evidence="1">Golgi apparatus membrane</location>
        <topology evidence="1">Single-pass type II membrane protein</topology>
    </subcellularLocation>
</comment>
<dbReference type="InterPro" id="IPR006311">
    <property type="entry name" value="TAT_signal"/>
</dbReference>
<dbReference type="SMART" id="SM00089">
    <property type="entry name" value="PKD"/>
    <property type="match status" value="1"/>
</dbReference>